<gene>
    <name evidence="1" type="ORF">WMO65_10405</name>
</gene>
<keyword evidence="2" id="KW-1185">Reference proteome</keyword>
<dbReference type="EMBL" id="JBBMFP010000008">
    <property type="protein sequence ID" value="MEQ2431414.1"/>
    <property type="molecule type" value="Genomic_DNA"/>
</dbReference>
<dbReference type="RefSeq" id="WP_148391695.1">
    <property type="nucleotide sequence ID" value="NZ_JBBMFP010000008.1"/>
</dbReference>
<reference evidence="1 2" key="1">
    <citation type="submission" date="2024-03" db="EMBL/GenBank/DDBJ databases">
        <title>Human intestinal bacterial collection.</title>
        <authorList>
            <person name="Pauvert C."/>
            <person name="Hitch T.C.A."/>
            <person name="Clavel T."/>
        </authorList>
    </citation>
    <scope>NUCLEOTIDE SEQUENCE [LARGE SCALE GENOMIC DNA]</scope>
    <source>
        <strain evidence="1 2">CLA-SR-H028</strain>
    </source>
</reference>
<sequence length="102" mass="12285">MKRILKFNEDGLEGLHFFAERLNFPVAVASYSDWEERQISYLENNFQSGGFTTKTICQWCINHRIQYQIIYPLSIKSIFKNPYKYMKFLELKYMLNKVLQQS</sequence>
<dbReference type="Proteomes" id="UP001457898">
    <property type="component" value="Unassembled WGS sequence"/>
</dbReference>
<proteinExistence type="predicted"/>
<protein>
    <submittedName>
        <fullName evidence="1">Uncharacterized protein</fullName>
    </submittedName>
</protein>
<evidence type="ECO:0000313" key="2">
    <source>
        <dbReference type="Proteomes" id="UP001457898"/>
    </source>
</evidence>
<accession>A0ABV1DQK3</accession>
<evidence type="ECO:0000313" key="1">
    <source>
        <dbReference type="EMBL" id="MEQ2431414.1"/>
    </source>
</evidence>
<organism evidence="1 2">
    <name type="scientific">Blautia caccae</name>
    <dbReference type="NCBI Taxonomy" id="3133175"/>
    <lineage>
        <taxon>Bacteria</taxon>
        <taxon>Bacillati</taxon>
        <taxon>Bacillota</taxon>
        <taxon>Clostridia</taxon>
        <taxon>Lachnospirales</taxon>
        <taxon>Lachnospiraceae</taxon>
        <taxon>Blautia</taxon>
    </lineage>
</organism>
<comment type="caution">
    <text evidence="1">The sequence shown here is derived from an EMBL/GenBank/DDBJ whole genome shotgun (WGS) entry which is preliminary data.</text>
</comment>
<name>A0ABV1DQK3_9FIRM</name>